<dbReference type="Pfam" id="PF00595">
    <property type="entry name" value="PDZ"/>
    <property type="match status" value="1"/>
</dbReference>
<keyword evidence="4" id="KW-1185">Reference proteome</keyword>
<organism evidence="3 4">
    <name type="scientific">Pristionchus entomophagus</name>
    <dbReference type="NCBI Taxonomy" id="358040"/>
    <lineage>
        <taxon>Eukaryota</taxon>
        <taxon>Metazoa</taxon>
        <taxon>Ecdysozoa</taxon>
        <taxon>Nematoda</taxon>
        <taxon>Chromadorea</taxon>
        <taxon>Rhabditida</taxon>
        <taxon>Rhabditina</taxon>
        <taxon>Diplogasteromorpha</taxon>
        <taxon>Diplogasteroidea</taxon>
        <taxon>Neodiplogasteridae</taxon>
        <taxon>Pristionchus</taxon>
    </lineage>
</organism>
<comment type="caution">
    <text evidence="3">The sequence shown here is derived from an EMBL/GenBank/DDBJ whole genome shotgun (WGS) entry which is preliminary data.</text>
</comment>
<reference evidence="3" key="1">
    <citation type="submission" date="2023-10" db="EMBL/GenBank/DDBJ databases">
        <title>Genome assembly of Pristionchus species.</title>
        <authorList>
            <person name="Yoshida K."/>
            <person name="Sommer R.J."/>
        </authorList>
    </citation>
    <scope>NUCLEOTIDE SEQUENCE</scope>
    <source>
        <strain evidence="3">RS0144</strain>
    </source>
</reference>
<protein>
    <recommendedName>
        <fullName evidence="2">PDZ domain-containing protein</fullName>
    </recommendedName>
</protein>
<dbReference type="SUPFAM" id="SSF50156">
    <property type="entry name" value="PDZ domain-like"/>
    <property type="match status" value="1"/>
</dbReference>
<sequence length="179" mass="19763">KIFYLTMLLEQHEEHNQDLRAEIKNLRARIINKSSTAVKKGVKKAVNEFGKKQKRSSPLGLEEAPVNDVKALAEKTDSSVDIESRIVYLSKKGGNDLGLVVNITEDSSVIVSQVNPGGTSGQMGGMEEGDEIVSVNGRRLKGDSIHSDYDFIMKLQGKIILEVRKNPEKALLPKTQYAL</sequence>
<dbReference type="EMBL" id="BTSX01000003">
    <property type="protein sequence ID" value="GMS88944.1"/>
    <property type="molecule type" value="Genomic_DNA"/>
</dbReference>
<evidence type="ECO:0000313" key="4">
    <source>
        <dbReference type="Proteomes" id="UP001432027"/>
    </source>
</evidence>
<dbReference type="CDD" id="cd00136">
    <property type="entry name" value="PDZ_canonical"/>
    <property type="match status" value="1"/>
</dbReference>
<name>A0AAV5T8M5_9BILA</name>
<dbReference type="AlphaFoldDB" id="A0AAV5T8M5"/>
<dbReference type="Gene3D" id="2.30.42.10">
    <property type="match status" value="1"/>
</dbReference>
<feature type="domain" description="PDZ" evidence="2">
    <location>
        <begin position="86"/>
        <end position="167"/>
    </location>
</feature>
<evidence type="ECO:0000259" key="2">
    <source>
        <dbReference type="PROSITE" id="PS50106"/>
    </source>
</evidence>
<dbReference type="InterPro" id="IPR036034">
    <property type="entry name" value="PDZ_sf"/>
</dbReference>
<gene>
    <name evidence="3" type="ORF">PENTCL1PPCAC_11119</name>
</gene>
<dbReference type="SMART" id="SM00228">
    <property type="entry name" value="PDZ"/>
    <property type="match status" value="1"/>
</dbReference>
<dbReference type="InterPro" id="IPR051109">
    <property type="entry name" value="MAM_complex_regulator"/>
</dbReference>
<feature type="non-terminal residue" evidence="3">
    <location>
        <position position="1"/>
    </location>
</feature>
<dbReference type="PROSITE" id="PS50106">
    <property type="entry name" value="PDZ"/>
    <property type="match status" value="1"/>
</dbReference>
<keyword evidence="1" id="KW-0175">Coiled coil</keyword>
<proteinExistence type="predicted"/>
<feature type="coiled-coil region" evidence="1">
    <location>
        <begin position="9"/>
        <end position="36"/>
    </location>
</feature>
<dbReference type="Proteomes" id="UP001432027">
    <property type="component" value="Unassembled WGS sequence"/>
</dbReference>
<dbReference type="InterPro" id="IPR001478">
    <property type="entry name" value="PDZ"/>
</dbReference>
<accession>A0AAV5T8M5</accession>
<dbReference type="PANTHER" id="PTHR14063">
    <property type="entry name" value="PROTEIN LIN-7 HOMOLOG"/>
    <property type="match status" value="1"/>
</dbReference>
<evidence type="ECO:0000313" key="3">
    <source>
        <dbReference type="EMBL" id="GMS88944.1"/>
    </source>
</evidence>
<evidence type="ECO:0000256" key="1">
    <source>
        <dbReference type="SAM" id="Coils"/>
    </source>
</evidence>